<comment type="caution">
    <text evidence="8">The sequence shown here is derived from an EMBL/GenBank/DDBJ whole genome shotgun (WGS) entry which is preliminary data.</text>
</comment>
<dbReference type="SUPFAM" id="SSF53335">
    <property type="entry name" value="S-adenosyl-L-methionine-dependent methyltransferases"/>
    <property type="match status" value="1"/>
</dbReference>
<dbReference type="Pfam" id="PF00145">
    <property type="entry name" value="DNA_methylase"/>
    <property type="match status" value="1"/>
</dbReference>
<dbReference type="OrthoDB" id="9813719at2"/>
<evidence type="ECO:0000256" key="2">
    <source>
        <dbReference type="ARBA" id="ARBA00022603"/>
    </source>
</evidence>
<dbReference type="InterPro" id="IPR029063">
    <property type="entry name" value="SAM-dependent_MTases_sf"/>
</dbReference>
<evidence type="ECO:0000313" key="9">
    <source>
        <dbReference type="Proteomes" id="UP000310263"/>
    </source>
</evidence>
<gene>
    <name evidence="8" type="ORF">E5334_00105</name>
</gene>
<name>A0A4S2F3E6_9ACTN</name>
<dbReference type="PRINTS" id="PR00105">
    <property type="entry name" value="C5METTRFRASE"/>
</dbReference>
<accession>A0A4S2F3E6</accession>
<keyword evidence="2 6" id="KW-0489">Methyltransferase</keyword>
<keyword evidence="4 6" id="KW-0949">S-adenosyl-L-methionine</keyword>
<dbReference type="PROSITE" id="PS51679">
    <property type="entry name" value="SAM_MT_C5"/>
    <property type="match status" value="1"/>
</dbReference>
<evidence type="ECO:0000256" key="6">
    <source>
        <dbReference type="PROSITE-ProRule" id="PRU01016"/>
    </source>
</evidence>
<evidence type="ECO:0000256" key="4">
    <source>
        <dbReference type="ARBA" id="ARBA00022691"/>
    </source>
</evidence>
<dbReference type="EC" id="2.1.1.37" evidence="1"/>
<dbReference type="PANTHER" id="PTHR46098:SF1">
    <property type="entry name" value="TRNA (CYTOSINE(38)-C(5))-METHYLTRANSFERASE"/>
    <property type="match status" value="1"/>
</dbReference>
<dbReference type="NCBIfam" id="TIGR00675">
    <property type="entry name" value="dcm"/>
    <property type="match status" value="1"/>
</dbReference>
<evidence type="ECO:0000313" key="8">
    <source>
        <dbReference type="EMBL" id="TGY63488.1"/>
    </source>
</evidence>
<sequence length="347" mass="38026">MHEFFAGSGLVGYGLNGMFVPVWANDINERKARVYRANFDNSRFHLGDIKSVNGADLPVAELSWASFPCQDLSLAGSMGGIHAKRSGLVWEWLRVLDEMPSAPKVIALENVVGLLTSHGGDNYRALHRALAERGYRAGAIVLNANWFVPQSRPRVFVVAVAGNVTSPSAVEGSEPCWLHSPAAIKLGEELDQWVWWHAPQPDARTSVLADLLEDAPFDKDDVLQLVPERHKALLEEKEHVVAAGYRRTRGGRQVLELRFDGQAGCLRTPEGGSSRQYVVVKNGEDVHARLLTARETARLMGAPDSFKLPGSYNDGYFAMGDAVAAPVAEFIGRQLLVPLVEASYESE</sequence>
<dbReference type="Gene3D" id="3.90.120.10">
    <property type="entry name" value="DNA Methylase, subunit A, domain 2"/>
    <property type="match status" value="1"/>
</dbReference>
<reference evidence="8 9" key="1">
    <citation type="submission" date="2019-04" db="EMBL/GenBank/DDBJ databases">
        <title>Microbes associate with the intestines of laboratory mice.</title>
        <authorList>
            <person name="Navarre W."/>
            <person name="Wong E."/>
            <person name="Huang K."/>
            <person name="Tropini C."/>
            <person name="Ng K."/>
            <person name="Yu B."/>
        </authorList>
    </citation>
    <scope>NUCLEOTIDE SEQUENCE [LARGE SCALE GENOMIC DNA]</scope>
    <source>
        <strain evidence="8 9">NM07_P-09</strain>
    </source>
</reference>
<dbReference type="EMBL" id="SRYE01000001">
    <property type="protein sequence ID" value="TGY63488.1"/>
    <property type="molecule type" value="Genomic_DNA"/>
</dbReference>
<dbReference type="InterPro" id="IPR001525">
    <property type="entry name" value="C5_MeTfrase"/>
</dbReference>
<comment type="similarity">
    <text evidence="6 7">Belongs to the class I-like SAM-binding methyltransferase superfamily. C5-methyltransferase family.</text>
</comment>
<dbReference type="Proteomes" id="UP000310263">
    <property type="component" value="Unassembled WGS sequence"/>
</dbReference>
<keyword evidence="3 6" id="KW-0808">Transferase</keyword>
<evidence type="ECO:0000256" key="3">
    <source>
        <dbReference type="ARBA" id="ARBA00022679"/>
    </source>
</evidence>
<feature type="active site" evidence="6">
    <location>
        <position position="69"/>
    </location>
</feature>
<keyword evidence="9" id="KW-1185">Reference proteome</keyword>
<dbReference type="AlphaFoldDB" id="A0A4S2F3E6"/>
<evidence type="ECO:0000256" key="7">
    <source>
        <dbReference type="RuleBase" id="RU000416"/>
    </source>
</evidence>
<dbReference type="PANTHER" id="PTHR46098">
    <property type="entry name" value="TRNA (CYTOSINE(38)-C(5))-METHYLTRANSFERASE"/>
    <property type="match status" value="1"/>
</dbReference>
<dbReference type="Gene3D" id="3.40.50.150">
    <property type="entry name" value="Vaccinia Virus protein VP39"/>
    <property type="match status" value="1"/>
</dbReference>
<protein>
    <recommendedName>
        <fullName evidence="1">DNA (cytosine-5-)-methyltransferase</fullName>
        <ecNumber evidence="1">2.1.1.37</ecNumber>
    </recommendedName>
</protein>
<organism evidence="8 9">
    <name type="scientific">Muricaecibacterium torontonense</name>
    <dbReference type="NCBI Taxonomy" id="3032871"/>
    <lineage>
        <taxon>Bacteria</taxon>
        <taxon>Bacillati</taxon>
        <taxon>Actinomycetota</taxon>
        <taxon>Coriobacteriia</taxon>
        <taxon>Coriobacteriales</taxon>
        <taxon>Atopobiaceae</taxon>
        <taxon>Muricaecibacterium</taxon>
    </lineage>
</organism>
<dbReference type="GO" id="GO:0032259">
    <property type="term" value="P:methylation"/>
    <property type="evidence" value="ECO:0007669"/>
    <property type="project" value="UniProtKB-KW"/>
</dbReference>
<proteinExistence type="inferred from homology"/>
<dbReference type="GO" id="GO:0003886">
    <property type="term" value="F:DNA (cytosine-5-)-methyltransferase activity"/>
    <property type="evidence" value="ECO:0007669"/>
    <property type="project" value="UniProtKB-EC"/>
</dbReference>
<keyword evidence="5" id="KW-0680">Restriction system</keyword>
<evidence type="ECO:0000256" key="1">
    <source>
        <dbReference type="ARBA" id="ARBA00011975"/>
    </source>
</evidence>
<evidence type="ECO:0000256" key="5">
    <source>
        <dbReference type="ARBA" id="ARBA00022747"/>
    </source>
</evidence>
<dbReference type="GO" id="GO:0009307">
    <property type="term" value="P:DNA restriction-modification system"/>
    <property type="evidence" value="ECO:0007669"/>
    <property type="project" value="UniProtKB-KW"/>
</dbReference>
<dbReference type="InterPro" id="IPR050750">
    <property type="entry name" value="C5-MTase"/>
</dbReference>